<proteinExistence type="predicted"/>
<evidence type="ECO:0000313" key="2">
    <source>
        <dbReference type="Proteomes" id="UP000218334"/>
    </source>
</evidence>
<feature type="non-terminal residue" evidence="1">
    <location>
        <position position="1"/>
    </location>
</feature>
<dbReference type="AlphaFoldDB" id="A0A2H3B118"/>
<gene>
    <name evidence="1" type="ORF">ARMSODRAFT_980064</name>
</gene>
<name>A0A2H3B118_9AGAR</name>
<sequence>TVYADVSQDADPAIAIGTRLQPFTLLQQQASSLSNREYTRHGCSDRWKQAEAVCAQVKQYTDYLEDMVTGIIRNYHHQPRFRKPGPVIESNCRQGLFDPQLTDLIQQCVPAYLAESEQRRTVWIQAWAVELHWKYPEFMASPRFVDTQACFPGLGGACAARQGYVGLCSGA</sequence>
<reference evidence="2" key="1">
    <citation type="journal article" date="2017" name="Nat. Ecol. Evol.">
        <title>Genome expansion and lineage-specific genetic innovations in the forest pathogenic fungi Armillaria.</title>
        <authorList>
            <person name="Sipos G."/>
            <person name="Prasanna A.N."/>
            <person name="Walter M.C."/>
            <person name="O'Connor E."/>
            <person name="Balint B."/>
            <person name="Krizsan K."/>
            <person name="Kiss B."/>
            <person name="Hess J."/>
            <person name="Varga T."/>
            <person name="Slot J."/>
            <person name="Riley R."/>
            <person name="Boka B."/>
            <person name="Rigling D."/>
            <person name="Barry K."/>
            <person name="Lee J."/>
            <person name="Mihaltcheva S."/>
            <person name="LaButti K."/>
            <person name="Lipzen A."/>
            <person name="Waldron R."/>
            <person name="Moloney N.M."/>
            <person name="Sperisen C."/>
            <person name="Kredics L."/>
            <person name="Vagvoelgyi C."/>
            <person name="Patrignani A."/>
            <person name="Fitzpatrick D."/>
            <person name="Nagy I."/>
            <person name="Doyle S."/>
            <person name="Anderson J.B."/>
            <person name="Grigoriev I.V."/>
            <person name="Gueldener U."/>
            <person name="Muensterkoetter M."/>
            <person name="Nagy L.G."/>
        </authorList>
    </citation>
    <scope>NUCLEOTIDE SEQUENCE [LARGE SCALE GENOMIC DNA]</scope>
    <source>
        <strain evidence="2">28-4</strain>
    </source>
</reference>
<keyword evidence="2" id="KW-1185">Reference proteome</keyword>
<evidence type="ECO:0000313" key="1">
    <source>
        <dbReference type="EMBL" id="PBK63420.1"/>
    </source>
</evidence>
<organism evidence="1 2">
    <name type="scientific">Armillaria solidipes</name>
    <dbReference type="NCBI Taxonomy" id="1076256"/>
    <lineage>
        <taxon>Eukaryota</taxon>
        <taxon>Fungi</taxon>
        <taxon>Dikarya</taxon>
        <taxon>Basidiomycota</taxon>
        <taxon>Agaricomycotina</taxon>
        <taxon>Agaricomycetes</taxon>
        <taxon>Agaricomycetidae</taxon>
        <taxon>Agaricales</taxon>
        <taxon>Marasmiineae</taxon>
        <taxon>Physalacriaceae</taxon>
        <taxon>Armillaria</taxon>
    </lineage>
</organism>
<dbReference type="EMBL" id="KZ293459">
    <property type="protein sequence ID" value="PBK63420.1"/>
    <property type="molecule type" value="Genomic_DNA"/>
</dbReference>
<protein>
    <submittedName>
        <fullName evidence="1">Uncharacterized protein</fullName>
    </submittedName>
</protein>
<dbReference type="Proteomes" id="UP000218334">
    <property type="component" value="Unassembled WGS sequence"/>
</dbReference>
<accession>A0A2H3B118</accession>